<organism evidence="4 5">
    <name type="scientific">Microlunatus aurantiacus</name>
    <dbReference type="NCBI Taxonomy" id="446786"/>
    <lineage>
        <taxon>Bacteria</taxon>
        <taxon>Bacillati</taxon>
        <taxon>Actinomycetota</taxon>
        <taxon>Actinomycetes</taxon>
        <taxon>Propionibacteriales</taxon>
        <taxon>Propionibacteriaceae</taxon>
        <taxon>Microlunatus</taxon>
    </lineage>
</organism>
<feature type="DNA-binding region" description="H-T-H motif" evidence="2">
    <location>
        <begin position="33"/>
        <end position="52"/>
    </location>
</feature>
<keyword evidence="5" id="KW-1185">Reference proteome</keyword>
<dbReference type="Pfam" id="PF14246">
    <property type="entry name" value="TetR_C_7"/>
    <property type="match status" value="1"/>
</dbReference>
<dbReference type="RefSeq" id="WP_344812416.1">
    <property type="nucleotide sequence ID" value="NZ_BAAAYX010000005.1"/>
</dbReference>
<sequence length="214" mass="23209">MTDGLRPSSLRKRSAILDAAEQVFLRDGYLGANMDELTALSGVSKQTVYAHFGSKEGLFVELVTSMTRGAGDGVHTDDLPDPSSPEELRSALVDYAVRQLTAVLTPRILRLRRLVIGEESRFPELARVLWQNGPERAVEALAGHVARLDELGWLVAADPRGAATYLNWLVMGEPVNRAMLLGDEDLPDAAGARAHCAEAVRIFLAAYGARDQTG</sequence>
<dbReference type="PANTHER" id="PTHR30055:SF146">
    <property type="entry name" value="HTH-TYPE TRANSCRIPTIONAL DUAL REGULATOR CECR"/>
    <property type="match status" value="1"/>
</dbReference>
<dbReference type="SUPFAM" id="SSF46689">
    <property type="entry name" value="Homeodomain-like"/>
    <property type="match status" value="1"/>
</dbReference>
<proteinExistence type="predicted"/>
<feature type="domain" description="HTH tetR-type" evidence="3">
    <location>
        <begin position="10"/>
        <end position="70"/>
    </location>
</feature>
<dbReference type="InterPro" id="IPR039536">
    <property type="entry name" value="TetR_C_Proteobacteria"/>
</dbReference>
<dbReference type="Proteomes" id="UP001500051">
    <property type="component" value="Unassembled WGS sequence"/>
</dbReference>
<keyword evidence="1 2" id="KW-0238">DNA-binding</keyword>
<reference evidence="5" key="1">
    <citation type="journal article" date="2019" name="Int. J. Syst. Evol. Microbiol.">
        <title>The Global Catalogue of Microorganisms (GCM) 10K type strain sequencing project: providing services to taxonomists for standard genome sequencing and annotation.</title>
        <authorList>
            <consortium name="The Broad Institute Genomics Platform"/>
            <consortium name="The Broad Institute Genome Sequencing Center for Infectious Disease"/>
            <person name="Wu L."/>
            <person name="Ma J."/>
        </authorList>
    </citation>
    <scope>NUCLEOTIDE SEQUENCE [LARGE SCALE GENOMIC DNA]</scope>
    <source>
        <strain evidence="5">JCM 16548</strain>
    </source>
</reference>
<comment type="caution">
    <text evidence="4">The sequence shown here is derived from an EMBL/GenBank/DDBJ whole genome shotgun (WGS) entry which is preliminary data.</text>
</comment>
<dbReference type="InterPro" id="IPR001647">
    <property type="entry name" value="HTH_TetR"/>
</dbReference>
<dbReference type="PRINTS" id="PR00455">
    <property type="entry name" value="HTHTETR"/>
</dbReference>
<evidence type="ECO:0000259" key="3">
    <source>
        <dbReference type="PROSITE" id="PS50977"/>
    </source>
</evidence>
<dbReference type="PROSITE" id="PS50977">
    <property type="entry name" value="HTH_TETR_2"/>
    <property type="match status" value="1"/>
</dbReference>
<dbReference type="Pfam" id="PF00440">
    <property type="entry name" value="TetR_N"/>
    <property type="match status" value="1"/>
</dbReference>
<dbReference type="PANTHER" id="PTHR30055">
    <property type="entry name" value="HTH-TYPE TRANSCRIPTIONAL REGULATOR RUTR"/>
    <property type="match status" value="1"/>
</dbReference>
<dbReference type="InterPro" id="IPR050109">
    <property type="entry name" value="HTH-type_TetR-like_transc_reg"/>
</dbReference>
<dbReference type="InterPro" id="IPR009057">
    <property type="entry name" value="Homeodomain-like_sf"/>
</dbReference>
<dbReference type="EMBL" id="BAAAYX010000005">
    <property type="protein sequence ID" value="GAA3704307.1"/>
    <property type="molecule type" value="Genomic_DNA"/>
</dbReference>
<gene>
    <name evidence="4" type="ORF">GCM10022204_22190</name>
</gene>
<evidence type="ECO:0000313" key="5">
    <source>
        <dbReference type="Proteomes" id="UP001500051"/>
    </source>
</evidence>
<evidence type="ECO:0000256" key="2">
    <source>
        <dbReference type="PROSITE-ProRule" id="PRU00335"/>
    </source>
</evidence>
<evidence type="ECO:0000256" key="1">
    <source>
        <dbReference type="ARBA" id="ARBA00023125"/>
    </source>
</evidence>
<protein>
    <submittedName>
        <fullName evidence="4">TetR/AcrR family transcriptional regulator</fullName>
    </submittedName>
</protein>
<dbReference type="Gene3D" id="1.10.357.10">
    <property type="entry name" value="Tetracycline Repressor, domain 2"/>
    <property type="match status" value="1"/>
</dbReference>
<evidence type="ECO:0000313" key="4">
    <source>
        <dbReference type="EMBL" id="GAA3704307.1"/>
    </source>
</evidence>
<accession>A0ABP7DDS0</accession>
<name>A0ABP7DDS0_9ACTN</name>